<organism evidence="1 2">
    <name type="scientific">Mycolicibacterium fluoranthenivorans</name>
    <dbReference type="NCBI Taxonomy" id="258505"/>
    <lineage>
        <taxon>Bacteria</taxon>
        <taxon>Bacillati</taxon>
        <taxon>Actinomycetota</taxon>
        <taxon>Actinomycetes</taxon>
        <taxon>Mycobacteriales</taxon>
        <taxon>Mycobacteriaceae</taxon>
        <taxon>Mycolicibacterium</taxon>
    </lineage>
</organism>
<evidence type="ECO:0000313" key="1">
    <source>
        <dbReference type="EMBL" id="SCX27865.1"/>
    </source>
</evidence>
<dbReference type="RefSeq" id="WP_090361216.1">
    <property type="nucleotide sequence ID" value="NZ_FMUB01000009.1"/>
</dbReference>
<reference evidence="2" key="1">
    <citation type="submission" date="2016-10" db="EMBL/GenBank/DDBJ databases">
        <authorList>
            <person name="Varghese N."/>
            <person name="Submissions S."/>
        </authorList>
    </citation>
    <scope>NUCLEOTIDE SEQUENCE [LARGE SCALE GENOMIC DNA]</scope>
    <source>
        <strain evidence="2">UNC267MFSha1.1M11</strain>
    </source>
</reference>
<dbReference type="EMBL" id="FMUB01000009">
    <property type="protein sequence ID" value="SCX27865.1"/>
    <property type="molecule type" value="Genomic_DNA"/>
</dbReference>
<accession>A0A1G4WR58</accession>
<protein>
    <submittedName>
        <fullName evidence="1">Uncharacterized protein</fullName>
    </submittedName>
</protein>
<gene>
    <name evidence="1" type="ORF">SAMN02799620_04446</name>
</gene>
<dbReference type="AlphaFoldDB" id="A0A1G4WR58"/>
<name>A0A1G4WR58_9MYCO</name>
<sequence length="208" mass="21684">MDVTTDVLIAGSMRAAQVRRVAEHGYAISVNRCATSPVLLVWNDSGNPAAASADRWVVAVTGEKASARSVLCTAMAEAALRDAAVMVLTPAQWDPDDYLGAIGYVEAAKQPEVWALPRPDDLAALILQQPSVDHLIVTTADDAALIDALLGNAELVAMRACFELLVLPRSCKRGGTHESSGSIEIPPSADYLVAAAAPGYGMGASGLE</sequence>
<dbReference type="Proteomes" id="UP000199707">
    <property type="component" value="Unassembled WGS sequence"/>
</dbReference>
<proteinExistence type="predicted"/>
<evidence type="ECO:0000313" key="2">
    <source>
        <dbReference type="Proteomes" id="UP000199707"/>
    </source>
</evidence>